<dbReference type="Proteomes" id="UP000255277">
    <property type="component" value="Unassembled WGS sequence"/>
</dbReference>
<sequence>MNKTDVDSATFQKLQNKMSQSEVDKIDIDAQTAHDDIKDFYDYKKHLRKSAKKQIDFKDNIRWISLIIFGLITALLSINLFIMLYMQGLKYKVGPLPISVPHYDTKLIIFFASATFVNIFGIIGFLLRYIFTPTKDILKHNEDLSKQKM</sequence>
<keyword evidence="1" id="KW-1133">Transmembrane helix</keyword>
<feature type="transmembrane region" description="Helical" evidence="1">
    <location>
        <begin position="63"/>
        <end position="87"/>
    </location>
</feature>
<gene>
    <name evidence="3" type="ORF">NCTC12195_04922</name>
    <name evidence="2" type="ORF">SGA02_28960</name>
</gene>
<evidence type="ECO:0000313" key="5">
    <source>
        <dbReference type="Proteomes" id="UP000321057"/>
    </source>
</evidence>
<evidence type="ECO:0000313" key="3">
    <source>
        <dbReference type="EMBL" id="SUQ38546.1"/>
    </source>
</evidence>
<organism evidence="3 4">
    <name type="scientific">Staphylococcus gallinarum</name>
    <dbReference type="NCBI Taxonomy" id="1293"/>
    <lineage>
        <taxon>Bacteria</taxon>
        <taxon>Bacillati</taxon>
        <taxon>Bacillota</taxon>
        <taxon>Bacilli</taxon>
        <taxon>Bacillales</taxon>
        <taxon>Staphylococcaceae</taxon>
        <taxon>Staphylococcus</taxon>
    </lineage>
</organism>
<dbReference type="Proteomes" id="UP000321057">
    <property type="component" value="Unassembled WGS sequence"/>
</dbReference>
<name>A0A0D0QU47_STAGA</name>
<protein>
    <submittedName>
        <fullName evidence="3">Uncharacterized protein</fullName>
    </submittedName>
</protein>
<evidence type="ECO:0000313" key="4">
    <source>
        <dbReference type="Proteomes" id="UP000255277"/>
    </source>
</evidence>
<keyword evidence="1" id="KW-0472">Membrane</keyword>
<keyword evidence="1" id="KW-0812">Transmembrane</keyword>
<reference evidence="2 5" key="2">
    <citation type="submission" date="2019-07" db="EMBL/GenBank/DDBJ databases">
        <title>Whole genome shotgun sequence of Staphylococcus gallinarum NBRC 109767.</title>
        <authorList>
            <person name="Hosoyama A."/>
            <person name="Uohara A."/>
            <person name="Ohji S."/>
            <person name="Ichikawa N."/>
        </authorList>
    </citation>
    <scope>NUCLEOTIDE SEQUENCE [LARGE SCALE GENOMIC DNA]</scope>
    <source>
        <strain evidence="2 5">NBRC 109767</strain>
    </source>
</reference>
<proteinExistence type="predicted"/>
<evidence type="ECO:0000313" key="2">
    <source>
        <dbReference type="EMBL" id="GEQ07068.1"/>
    </source>
</evidence>
<reference evidence="3 4" key="1">
    <citation type="submission" date="2018-06" db="EMBL/GenBank/DDBJ databases">
        <authorList>
            <consortium name="Pathogen Informatics"/>
            <person name="Doyle S."/>
        </authorList>
    </citation>
    <scope>NUCLEOTIDE SEQUENCE [LARGE SCALE GENOMIC DNA]</scope>
    <source>
        <strain evidence="3 4">NCTC12195</strain>
    </source>
</reference>
<keyword evidence="5" id="KW-1185">Reference proteome</keyword>
<evidence type="ECO:0000256" key="1">
    <source>
        <dbReference type="SAM" id="Phobius"/>
    </source>
</evidence>
<dbReference type="EMBL" id="UHDK01000003">
    <property type="protein sequence ID" value="SUQ38546.1"/>
    <property type="molecule type" value="Genomic_DNA"/>
</dbReference>
<feature type="transmembrane region" description="Helical" evidence="1">
    <location>
        <begin position="107"/>
        <end position="131"/>
    </location>
</feature>
<accession>A0A0D0QU47</accession>
<dbReference type="EMBL" id="BKAX01000019">
    <property type="protein sequence ID" value="GEQ07068.1"/>
    <property type="molecule type" value="Genomic_DNA"/>
</dbReference>
<dbReference type="RefSeq" id="WP_042739957.1">
    <property type="nucleotide sequence ID" value="NZ_BKAX01000019.1"/>
</dbReference>
<dbReference type="AlphaFoldDB" id="A0A0D0QU47"/>
<dbReference type="STRING" id="1293.SH09_12350"/>